<accession>A0ABD2XV44</accession>
<feature type="transmembrane region" description="Helical" evidence="1">
    <location>
        <begin position="40"/>
        <end position="67"/>
    </location>
</feature>
<name>A0ABD2XV44_9GENT</name>
<keyword evidence="4" id="KW-1185">Reference proteome</keyword>
<sequence>MGDKEQVKPLAPASQRIQIEEEDDHDQAFPMEIKKYNHNNYIKCCGCFTAIILIKAMIILVLVFTVFRVKDPMIKMNYIEIEGLDVVIRANFRPVTNVTLSADISVKNSNVASFKFSNATTTLFYGGIIIGEAKTPPGRARARRTLRMNVTICVMVDQMLDVPRLGSDLRVGVLPMSSYTKISGKVKILNVIKKNVVVRMNCTMTVDMQRQSIQDQDCKHHVSL</sequence>
<keyword evidence="1" id="KW-0472">Membrane</keyword>
<protein>
    <recommendedName>
        <fullName evidence="2">Late embryogenesis abundant protein LEA-2 subgroup domain-containing protein</fullName>
    </recommendedName>
</protein>
<feature type="domain" description="Late embryogenesis abundant protein LEA-2 subgroup" evidence="2">
    <location>
        <begin position="104"/>
        <end position="203"/>
    </location>
</feature>
<keyword evidence="1" id="KW-0812">Transmembrane</keyword>
<dbReference type="PANTHER" id="PTHR31852">
    <property type="entry name" value="LATE EMBRYOGENESIS ABUNDANT (LEA) HYDROXYPROLINE-RICH GLYCOPROTEIN FAMILY"/>
    <property type="match status" value="1"/>
</dbReference>
<dbReference type="InterPro" id="IPR055301">
    <property type="entry name" value="Lea14-like_2"/>
</dbReference>
<comment type="caution">
    <text evidence="3">The sequence shown here is derived from an EMBL/GenBank/DDBJ whole genome shotgun (WGS) entry which is preliminary data.</text>
</comment>
<gene>
    <name evidence="3" type="ORF">ACH5RR_038382</name>
</gene>
<dbReference type="InterPro" id="IPR004864">
    <property type="entry name" value="LEA_2"/>
</dbReference>
<dbReference type="AlphaFoldDB" id="A0ABD2XV44"/>
<evidence type="ECO:0000313" key="3">
    <source>
        <dbReference type="EMBL" id="KAL3499289.1"/>
    </source>
</evidence>
<dbReference type="Gene3D" id="2.60.40.1820">
    <property type="match status" value="1"/>
</dbReference>
<dbReference type="Proteomes" id="UP001630127">
    <property type="component" value="Unassembled WGS sequence"/>
</dbReference>
<evidence type="ECO:0000256" key="1">
    <source>
        <dbReference type="SAM" id="Phobius"/>
    </source>
</evidence>
<reference evidence="3 4" key="1">
    <citation type="submission" date="2024-11" db="EMBL/GenBank/DDBJ databases">
        <title>A near-complete genome assembly of Cinchona calisaya.</title>
        <authorList>
            <person name="Lian D.C."/>
            <person name="Zhao X.W."/>
            <person name="Wei L."/>
        </authorList>
    </citation>
    <scope>NUCLEOTIDE SEQUENCE [LARGE SCALE GENOMIC DNA]</scope>
    <source>
        <tissue evidence="3">Nenye</tissue>
    </source>
</reference>
<evidence type="ECO:0000313" key="4">
    <source>
        <dbReference type="Proteomes" id="UP001630127"/>
    </source>
</evidence>
<keyword evidence="1" id="KW-1133">Transmembrane helix</keyword>
<proteinExistence type="predicted"/>
<organism evidence="3 4">
    <name type="scientific">Cinchona calisaya</name>
    <dbReference type="NCBI Taxonomy" id="153742"/>
    <lineage>
        <taxon>Eukaryota</taxon>
        <taxon>Viridiplantae</taxon>
        <taxon>Streptophyta</taxon>
        <taxon>Embryophyta</taxon>
        <taxon>Tracheophyta</taxon>
        <taxon>Spermatophyta</taxon>
        <taxon>Magnoliopsida</taxon>
        <taxon>eudicotyledons</taxon>
        <taxon>Gunneridae</taxon>
        <taxon>Pentapetalae</taxon>
        <taxon>asterids</taxon>
        <taxon>lamiids</taxon>
        <taxon>Gentianales</taxon>
        <taxon>Rubiaceae</taxon>
        <taxon>Cinchonoideae</taxon>
        <taxon>Cinchoneae</taxon>
        <taxon>Cinchona</taxon>
    </lineage>
</organism>
<dbReference type="EMBL" id="JBJUIK010000016">
    <property type="protein sequence ID" value="KAL3499289.1"/>
    <property type="molecule type" value="Genomic_DNA"/>
</dbReference>
<dbReference type="SUPFAM" id="SSF117070">
    <property type="entry name" value="LEA14-like"/>
    <property type="match status" value="1"/>
</dbReference>
<dbReference type="Pfam" id="PF03168">
    <property type="entry name" value="LEA_2"/>
    <property type="match status" value="1"/>
</dbReference>
<evidence type="ECO:0000259" key="2">
    <source>
        <dbReference type="Pfam" id="PF03168"/>
    </source>
</evidence>